<dbReference type="EMBL" id="FRAE01000140">
    <property type="protein sequence ID" value="SHK67888.1"/>
    <property type="molecule type" value="Genomic_DNA"/>
</dbReference>
<gene>
    <name evidence="2" type="ORF">SAMN02744037_02791</name>
</gene>
<dbReference type="RefSeq" id="WP_072891068.1">
    <property type="nucleotide sequence ID" value="NZ_FRAE01000140.1"/>
</dbReference>
<protein>
    <recommendedName>
        <fullName evidence="1">DUF1659 domain-containing protein</fullName>
    </recommendedName>
</protein>
<feature type="domain" description="DUF1659" evidence="1">
    <location>
        <begin position="2"/>
        <end position="73"/>
    </location>
</feature>
<dbReference type="Proteomes" id="UP000242497">
    <property type="component" value="Unassembled WGS sequence"/>
</dbReference>
<evidence type="ECO:0000259" key="1">
    <source>
        <dbReference type="Pfam" id="PF07872"/>
    </source>
</evidence>
<sequence length="73" mass="8154">MAVVKIPKESLIKLTFSLGLDEHGKEILRKKSLSHVKNDATDDNIYYVAKGISGLQQHTLMDVVRQDNSSLSE</sequence>
<dbReference type="InterPro" id="IPR012454">
    <property type="entry name" value="DUF1659"/>
</dbReference>
<dbReference type="STRING" id="1123349.SAMN02744037_02791"/>
<evidence type="ECO:0000313" key="2">
    <source>
        <dbReference type="EMBL" id="SHK67888.1"/>
    </source>
</evidence>
<evidence type="ECO:0000313" key="3">
    <source>
        <dbReference type="Proteomes" id="UP000242497"/>
    </source>
</evidence>
<reference evidence="3" key="1">
    <citation type="submission" date="2016-11" db="EMBL/GenBank/DDBJ databases">
        <authorList>
            <person name="Varghese N."/>
            <person name="Submissions S."/>
        </authorList>
    </citation>
    <scope>NUCLEOTIDE SEQUENCE [LARGE SCALE GENOMIC DNA]</scope>
    <source>
        <strain evidence="3">DSM 15518</strain>
    </source>
</reference>
<accession>A0A1M6UFQ1</accession>
<dbReference type="AlphaFoldDB" id="A0A1M6UFQ1"/>
<name>A0A1M6UFQ1_9FIRM</name>
<organism evidence="2 3">
    <name type="scientific">Tepidibacter formicigenes DSM 15518</name>
    <dbReference type="NCBI Taxonomy" id="1123349"/>
    <lineage>
        <taxon>Bacteria</taxon>
        <taxon>Bacillati</taxon>
        <taxon>Bacillota</taxon>
        <taxon>Clostridia</taxon>
        <taxon>Peptostreptococcales</taxon>
        <taxon>Peptostreptococcaceae</taxon>
        <taxon>Tepidibacter</taxon>
    </lineage>
</organism>
<proteinExistence type="predicted"/>
<keyword evidence="3" id="KW-1185">Reference proteome</keyword>
<dbReference type="Pfam" id="PF07872">
    <property type="entry name" value="DUF1659"/>
    <property type="match status" value="1"/>
</dbReference>
<dbReference type="OrthoDB" id="1753205at2"/>